<comment type="caution">
    <text evidence="3">The sequence shown here is derived from an EMBL/GenBank/DDBJ whole genome shotgun (WGS) entry which is preliminary data.</text>
</comment>
<evidence type="ECO:0000256" key="1">
    <source>
        <dbReference type="SAM" id="MobiDB-lite"/>
    </source>
</evidence>
<evidence type="ECO:0000313" key="5">
    <source>
        <dbReference type="Proteomes" id="UP000747110"/>
    </source>
</evidence>
<dbReference type="EMBL" id="BNCP01000064">
    <property type="protein sequence ID" value="GIL91310.1"/>
    <property type="molecule type" value="Genomic_DNA"/>
</dbReference>
<reference evidence="3" key="1">
    <citation type="journal article" date="2021" name="Proc. Natl. Acad. Sci. U.S.A.">
        <title>Three genomes in the algal genus Volvox reveal the fate of a haploid sex-determining region after a transition to homothallism.</title>
        <authorList>
            <person name="Yamamoto K."/>
            <person name="Hamaji T."/>
            <person name="Kawai-Toyooka H."/>
            <person name="Matsuzaki R."/>
            <person name="Takahashi F."/>
            <person name="Nishimura Y."/>
            <person name="Kawachi M."/>
            <person name="Noguchi H."/>
            <person name="Minakuchi Y."/>
            <person name="Umen J.G."/>
            <person name="Toyoda A."/>
            <person name="Nozaki H."/>
        </authorList>
    </citation>
    <scope>NUCLEOTIDE SEQUENCE</scope>
    <source>
        <strain evidence="3">NIES-3785</strain>
        <strain evidence="2">NIES-3786</strain>
    </source>
</reference>
<organism evidence="3 4">
    <name type="scientific">Volvox reticuliferus</name>
    <dbReference type="NCBI Taxonomy" id="1737510"/>
    <lineage>
        <taxon>Eukaryota</taxon>
        <taxon>Viridiplantae</taxon>
        <taxon>Chlorophyta</taxon>
        <taxon>core chlorophytes</taxon>
        <taxon>Chlorophyceae</taxon>
        <taxon>CS clade</taxon>
        <taxon>Chlamydomonadales</taxon>
        <taxon>Volvocaceae</taxon>
        <taxon>Volvox</taxon>
    </lineage>
</organism>
<dbReference type="Proteomes" id="UP000722791">
    <property type="component" value="Unassembled WGS sequence"/>
</dbReference>
<accession>A0A8J4GWD0</accession>
<gene>
    <name evidence="2" type="ORF">Vretifemale_18951</name>
    <name evidence="3" type="ORF">Vretimale_17716</name>
</gene>
<sequence length="123" mass="12968">MPPAVEAPEDAEDDAEEEDDDEEDEEDACWLPADACCCWFSACCTALCAAFMMISDGDGFRRESRFESNDDDVLDAAVRDCTTRVATPTQPSLPAAAAAAAGTCSAVQWGCGGILDLIISTSC</sequence>
<feature type="region of interest" description="Disordered" evidence="1">
    <location>
        <begin position="1"/>
        <end position="26"/>
    </location>
</feature>
<feature type="compositionally biased region" description="Acidic residues" evidence="1">
    <location>
        <begin position="7"/>
        <end position="26"/>
    </location>
</feature>
<evidence type="ECO:0000313" key="3">
    <source>
        <dbReference type="EMBL" id="GIM14830.1"/>
    </source>
</evidence>
<dbReference type="Proteomes" id="UP000747110">
    <property type="component" value="Unassembled WGS sequence"/>
</dbReference>
<keyword evidence="5" id="KW-1185">Reference proteome</keyword>
<protein>
    <submittedName>
        <fullName evidence="3">Uncharacterized protein</fullName>
    </submittedName>
</protein>
<evidence type="ECO:0000313" key="4">
    <source>
        <dbReference type="Proteomes" id="UP000722791"/>
    </source>
</evidence>
<evidence type="ECO:0000313" key="2">
    <source>
        <dbReference type="EMBL" id="GIL91310.1"/>
    </source>
</evidence>
<dbReference type="AlphaFoldDB" id="A0A8J4GWD0"/>
<dbReference type="EMBL" id="BNCQ01000060">
    <property type="protein sequence ID" value="GIM14830.1"/>
    <property type="molecule type" value="Genomic_DNA"/>
</dbReference>
<name>A0A8J4GWD0_9CHLO</name>
<proteinExistence type="predicted"/>